<dbReference type="Proteomes" id="UP000323144">
    <property type="component" value="Chromosome"/>
</dbReference>
<dbReference type="InterPro" id="IPR011646">
    <property type="entry name" value="KAP_P-loop"/>
</dbReference>
<protein>
    <recommendedName>
        <fullName evidence="1">KAP NTPase domain-containing protein</fullName>
    </recommendedName>
</protein>
<evidence type="ECO:0000313" key="3">
    <source>
        <dbReference type="Proteomes" id="UP000323144"/>
    </source>
</evidence>
<dbReference type="EMBL" id="CP043026">
    <property type="protein sequence ID" value="QEH61951.1"/>
    <property type="molecule type" value="Genomic_DNA"/>
</dbReference>
<sequence>MTKTDWLLKIIQDYFAKKNNTNSIAIHGDWGTGKSSYMDLLKKEIAHYVEDTLTYKIDLWSLELHEDNFLYMVIVEFFKCLSINPSNDKLIKSIPKFLLSTISNITKIDFNKFTEKNDDKIIENLNSKNDLENNFKTISKTIDSGNNNYVFIFDELDRCSKENQIKFFSILYNILFKLKNTKIFFLVSANFKKVSKIDYDKTYTEKFFDINISIEKLVDFDNTFINGDKLITDFIKHVYSDINDFRFFEKTLNLIKSFILEDDLDKIFFLHLRILKYKNREVFNEICNSLKVKFLSNLSYICSKIKFGYFDGYWEGYSTFIEEENKINAKEILKFPLGNEITFDLKAFETYKIPLKIALPFINKKNDNSIKTKDYLEVEITSSGDKKEFINNIHVNNHLLNIDNLSAKFLNYLPLKFNYEDIDSYNNMETIISYVDLID</sequence>
<dbReference type="SUPFAM" id="SSF52540">
    <property type="entry name" value="P-loop containing nucleoside triphosphate hydrolases"/>
    <property type="match status" value="1"/>
</dbReference>
<organism evidence="2 3">
    <name type="scientific">Spiroplasma chinense</name>
    <dbReference type="NCBI Taxonomy" id="216932"/>
    <lineage>
        <taxon>Bacteria</taxon>
        <taxon>Bacillati</taxon>
        <taxon>Mycoplasmatota</taxon>
        <taxon>Mollicutes</taxon>
        <taxon>Entomoplasmatales</taxon>
        <taxon>Spiroplasmataceae</taxon>
        <taxon>Spiroplasma</taxon>
    </lineage>
</organism>
<feature type="domain" description="KAP NTPase" evidence="1">
    <location>
        <begin position="19"/>
        <end position="202"/>
    </location>
</feature>
<dbReference type="KEGG" id="schi:SCHIN_v1c07560"/>
<dbReference type="InterPro" id="IPR027417">
    <property type="entry name" value="P-loop_NTPase"/>
</dbReference>
<name>A0A5B9Y4I3_9MOLU</name>
<dbReference type="AlphaFoldDB" id="A0A5B9Y4I3"/>
<gene>
    <name evidence="2" type="ORF">SCHIN_v1c07560</name>
</gene>
<proteinExistence type="predicted"/>
<dbReference type="Pfam" id="PF07693">
    <property type="entry name" value="KAP_NTPase"/>
    <property type="match status" value="1"/>
</dbReference>
<dbReference type="Gene3D" id="3.40.50.300">
    <property type="entry name" value="P-loop containing nucleotide triphosphate hydrolases"/>
    <property type="match status" value="1"/>
</dbReference>
<evidence type="ECO:0000259" key="1">
    <source>
        <dbReference type="Pfam" id="PF07693"/>
    </source>
</evidence>
<reference evidence="2 3" key="1">
    <citation type="submission" date="2019-08" db="EMBL/GenBank/DDBJ databases">
        <title>Complete genome sequence of Spiroplasma chinense CCH (DSM 19755).</title>
        <authorList>
            <person name="Shen H.-Y."/>
            <person name="Lin Y.-C."/>
            <person name="Chou L."/>
            <person name="Kuo C.-H."/>
        </authorList>
    </citation>
    <scope>NUCLEOTIDE SEQUENCE [LARGE SCALE GENOMIC DNA]</scope>
    <source>
        <strain evidence="2 3">CCH</strain>
    </source>
</reference>
<keyword evidence="3" id="KW-1185">Reference proteome</keyword>
<accession>A0A5B9Y4I3</accession>
<evidence type="ECO:0000313" key="2">
    <source>
        <dbReference type="EMBL" id="QEH61951.1"/>
    </source>
</evidence>
<dbReference type="RefSeq" id="WP_166508327.1">
    <property type="nucleotide sequence ID" value="NZ_CP043026.1"/>
</dbReference>